<dbReference type="OrthoDB" id="9814695at2"/>
<dbReference type="AlphaFoldDB" id="A0A4Q9QLL0"/>
<dbReference type="GO" id="GO:0008726">
    <property type="term" value="F:alkanesulfonate monooxygenase activity"/>
    <property type="evidence" value="ECO:0007669"/>
    <property type="project" value="UniProtKB-UniRule"/>
</dbReference>
<accession>A0A4Q9QLL0</accession>
<dbReference type="Pfam" id="PF00296">
    <property type="entry name" value="Bac_luciferase"/>
    <property type="match status" value="1"/>
</dbReference>
<evidence type="ECO:0000256" key="6">
    <source>
        <dbReference type="ARBA" id="ARBA00023033"/>
    </source>
</evidence>
<comment type="similarity">
    <text evidence="1 8">Belongs to the SsuD family.</text>
</comment>
<evidence type="ECO:0000256" key="4">
    <source>
        <dbReference type="ARBA" id="ARBA00022643"/>
    </source>
</evidence>
<reference evidence="10 11" key="1">
    <citation type="submission" date="2018-06" db="EMBL/GenBank/DDBJ databases">
        <title>Three novel Pseudomonas species isolated from symptomatic oak.</title>
        <authorList>
            <person name="Bueno-Gonzalez V."/>
            <person name="Brady C."/>
        </authorList>
    </citation>
    <scope>NUCLEOTIDE SEQUENCE [LARGE SCALE GENOMIC DNA]</scope>
    <source>
        <strain evidence="10 11">P9A</strain>
    </source>
</reference>
<proteinExistence type="inferred from homology"/>
<sequence>MNVFWFLPTHGDGHFLGTSQGARPVSLNYLKQIAQAADGLGYYGVLIPTGRSCEDSWVVASALAPMTERLRYLVAIRPGIISPTVSARMTATLDRLSGGRLLINVVTGGDPDENRGDGIHLSHAERYEVTDEFLRIWRRVLLGEAVDFDGKHLKVDNAKALYPPLQRPYPPLYFGGSSEAAHELAAEQLDVYLTWGEPPAAVAEKIADVRARAAKHGRTLKFGIRLHVIVRETAEEAWAAADRLIEHISDETIEAAQKSFARFDSEGQRRMAALHGGRRDSLEIAPNLWAGVGLVRGGAGTALVGDPQQVAARIKEYADLGIDSFIFSGYPHLEEAYRFAELVFPLLPEPYASLAGRGITNLTGPFGEMIANDVLPSTQTARSNA</sequence>
<dbReference type="FunFam" id="3.20.20.30:FF:000001">
    <property type="entry name" value="Alkanesulfonate monooxygenase"/>
    <property type="match status" value="1"/>
</dbReference>
<dbReference type="RefSeq" id="WP_131180658.1">
    <property type="nucleotide sequence ID" value="NZ_QJUI01000011.1"/>
</dbReference>
<dbReference type="GO" id="GO:0046306">
    <property type="term" value="P:alkanesulfonate catabolic process"/>
    <property type="evidence" value="ECO:0007669"/>
    <property type="project" value="TreeGrafter"/>
</dbReference>
<gene>
    <name evidence="8 10" type="primary">ssuD</name>
    <name evidence="10" type="ORF">DNK06_14275</name>
</gene>
<dbReference type="HAMAP" id="MF_01229">
    <property type="entry name" value="Alkanesulf_monooxygen"/>
    <property type="match status" value="1"/>
</dbReference>
<protein>
    <recommendedName>
        <fullName evidence="2 8">Alkanesulfonate monooxygenase</fullName>
        <ecNumber evidence="2 8">1.14.14.5</ecNumber>
    </recommendedName>
    <alternativeName>
        <fullName evidence="8">FMNH2-dependent aliphatic sulfonate monooxygenase</fullName>
    </alternativeName>
</protein>
<keyword evidence="3 8" id="KW-0285">Flavoprotein</keyword>
<evidence type="ECO:0000313" key="11">
    <source>
        <dbReference type="Proteomes" id="UP000292302"/>
    </source>
</evidence>
<comment type="caution">
    <text evidence="10">The sequence shown here is derived from an EMBL/GenBank/DDBJ whole genome shotgun (WGS) entry which is preliminary data.</text>
</comment>
<evidence type="ECO:0000256" key="7">
    <source>
        <dbReference type="ARBA" id="ARBA00050463"/>
    </source>
</evidence>
<organism evidence="10 11">
    <name type="scientific">Phytopseudomonas daroniae</name>
    <dbReference type="NCBI Taxonomy" id="2487519"/>
    <lineage>
        <taxon>Bacteria</taxon>
        <taxon>Pseudomonadati</taxon>
        <taxon>Pseudomonadota</taxon>
        <taxon>Gammaproteobacteria</taxon>
        <taxon>Pseudomonadales</taxon>
        <taxon>Pseudomonadaceae</taxon>
        <taxon>Phytopseudomonas</taxon>
    </lineage>
</organism>
<dbReference type="EC" id="1.14.14.5" evidence="2 8"/>
<evidence type="ECO:0000256" key="3">
    <source>
        <dbReference type="ARBA" id="ARBA00022630"/>
    </source>
</evidence>
<dbReference type="InterPro" id="IPR019911">
    <property type="entry name" value="Alkanesulphonate_mOase_FMN-dep"/>
</dbReference>
<dbReference type="EMBL" id="QJUI01000011">
    <property type="protein sequence ID" value="TBU77979.1"/>
    <property type="molecule type" value="Genomic_DNA"/>
</dbReference>
<dbReference type="PANTHER" id="PTHR42847:SF4">
    <property type="entry name" value="ALKANESULFONATE MONOOXYGENASE-RELATED"/>
    <property type="match status" value="1"/>
</dbReference>
<evidence type="ECO:0000256" key="2">
    <source>
        <dbReference type="ARBA" id="ARBA00012113"/>
    </source>
</evidence>
<dbReference type="CDD" id="cd01094">
    <property type="entry name" value="Alkanesulfonate_monoxygenase"/>
    <property type="match status" value="1"/>
</dbReference>
<keyword evidence="5 8" id="KW-0560">Oxidoreductase</keyword>
<evidence type="ECO:0000259" key="9">
    <source>
        <dbReference type="Pfam" id="PF00296"/>
    </source>
</evidence>
<dbReference type="NCBIfam" id="TIGR03565">
    <property type="entry name" value="alk_sulf_monoox"/>
    <property type="match status" value="1"/>
</dbReference>
<evidence type="ECO:0000256" key="1">
    <source>
        <dbReference type="ARBA" id="ARBA00007044"/>
    </source>
</evidence>
<dbReference type="InterPro" id="IPR011251">
    <property type="entry name" value="Luciferase-like_dom"/>
</dbReference>
<evidence type="ECO:0000313" key="10">
    <source>
        <dbReference type="EMBL" id="TBU77979.1"/>
    </source>
</evidence>
<keyword evidence="4 8" id="KW-0288">FMN</keyword>
<feature type="domain" description="Luciferase-like" evidence="9">
    <location>
        <begin position="1"/>
        <end position="323"/>
    </location>
</feature>
<dbReference type="PANTHER" id="PTHR42847">
    <property type="entry name" value="ALKANESULFONATE MONOOXYGENASE"/>
    <property type="match status" value="1"/>
</dbReference>
<dbReference type="InterPro" id="IPR036661">
    <property type="entry name" value="Luciferase-like_sf"/>
</dbReference>
<evidence type="ECO:0000256" key="5">
    <source>
        <dbReference type="ARBA" id="ARBA00023002"/>
    </source>
</evidence>
<dbReference type="InterPro" id="IPR050172">
    <property type="entry name" value="SsuD_RutA_monooxygenase"/>
</dbReference>
<dbReference type="SUPFAM" id="SSF51679">
    <property type="entry name" value="Bacterial luciferase-like"/>
    <property type="match status" value="1"/>
</dbReference>
<comment type="catalytic activity">
    <reaction evidence="7 8">
        <text>an alkanesulfonate + FMNH2 + O2 = an aldehyde + FMN + sulfite + H2O + 2 H(+)</text>
        <dbReference type="Rhea" id="RHEA:23064"/>
        <dbReference type="ChEBI" id="CHEBI:15377"/>
        <dbReference type="ChEBI" id="CHEBI:15378"/>
        <dbReference type="ChEBI" id="CHEBI:15379"/>
        <dbReference type="ChEBI" id="CHEBI:17359"/>
        <dbReference type="ChEBI" id="CHEBI:17478"/>
        <dbReference type="ChEBI" id="CHEBI:57618"/>
        <dbReference type="ChEBI" id="CHEBI:58210"/>
        <dbReference type="ChEBI" id="CHEBI:134249"/>
        <dbReference type="EC" id="1.14.14.5"/>
    </reaction>
</comment>
<evidence type="ECO:0000256" key="8">
    <source>
        <dbReference type="HAMAP-Rule" id="MF_01229"/>
    </source>
</evidence>
<dbReference type="Proteomes" id="UP000292302">
    <property type="component" value="Unassembled WGS sequence"/>
</dbReference>
<keyword evidence="11" id="KW-1185">Reference proteome</keyword>
<dbReference type="Gene3D" id="3.20.20.30">
    <property type="entry name" value="Luciferase-like domain"/>
    <property type="match status" value="1"/>
</dbReference>
<name>A0A4Q9QLL0_9GAMM</name>
<dbReference type="NCBIfam" id="NF001939">
    <property type="entry name" value="PRK00719.1"/>
    <property type="match status" value="1"/>
</dbReference>
<keyword evidence="6 8" id="KW-0503">Monooxygenase</keyword>
<comment type="function">
    <text evidence="8">Catalyzes the desulfonation of aliphatic sulfonates.</text>
</comment>